<protein>
    <submittedName>
        <fullName evidence="2">PiggyBac transposable element-derived protein 4</fullName>
    </submittedName>
</protein>
<proteinExistence type="predicted"/>
<dbReference type="PANTHER" id="PTHR46599:SF6">
    <property type="entry name" value="DUAL SPECIFICITY PHOSPHATASE 26"/>
    <property type="match status" value="1"/>
</dbReference>
<reference evidence="2 3" key="1">
    <citation type="submission" date="2015-01" db="EMBL/GenBank/DDBJ databases">
        <title>Evolution of Trichinella species and genotypes.</title>
        <authorList>
            <person name="Korhonen P.K."/>
            <person name="Edoardo P."/>
            <person name="Giuseppe L.R."/>
            <person name="Gasser R.B."/>
        </authorList>
    </citation>
    <scope>NUCLEOTIDE SEQUENCE [LARGE SCALE GENOMIC DNA]</scope>
    <source>
        <strain evidence="2">ISS3</strain>
    </source>
</reference>
<accession>A0A0V1APS8</accession>
<feature type="domain" description="PiggyBac transposable element-derived protein" evidence="1">
    <location>
        <begin position="3"/>
        <end position="119"/>
    </location>
</feature>
<name>A0A0V1APS8_TRISP</name>
<evidence type="ECO:0000313" key="3">
    <source>
        <dbReference type="Proteomes" id="UP000054776"/>
    </source>
</evidence>
<dbReference type="STRING" id="6334.A0A0V1APS8"/>
<dbReference type="InterPro" id="IPR029526">
    <property type="entry name" value="PGBD"/>
</dbReference>
<sequence>MLCKPAKYGVKIYWICDAENGYALKGLLYSSRSSEQRQTRLSNTIVEQWAQPFVQSNRNVFMDRYFTSDSIVQHLLERGLTAVGTVYANRRDHNKKVIMISYIPRKNKNVFLMSTCHTTLKIDNHRDDRRPNITNDYNLGKGGMGSMDYKKRRFFLQTKDQ</sequence>
<comment type="caution">
    <text evidence="2">The sequence shown here is derived from an EMBL/GenBank/DDBJ whole genome shotgun (WGS) entry which is preliminary data.</text>
</comment>
<dbReference type="PANTHER" id="PTHR46599">
    <property type="entry name" value="PIGGYBAC TRANSPOSABLE ELEMENT-DERIVED PROTEIN 4"/>
    <property type="match status" value="1"/>
</dbReference>
<gene>
    <name evidence="2" type="primary">PGBD4</name>
    <name evidence="2" type="ORF">T01_8125</name>
</gene>
<dbReference type="AlphaFoldDB" id="A0A0V1APS8"/>
<evidence type="ECO:0000313" key="2">
    <source>
        <dbReference type="EMBL" id="KRY26799.1"/>
    </source>
</evidence>
<dbReference type="OrthoDB" id="5862982at2759"/>
<organism evidence="2 3">
    <name type="scientific">Trichinella spiralis</name>
    <name type="common">Trichina worm</name>
    <dbReference type="NCBI Taxonomy" id="6334"/>
    <lineage>
        <taxon>Eukaryota</taxon>
        <taxon>Metazoa</taxon>
        <taxon>Ecdysozoa</taxon>
        <taxon>Nematoda</taxon>
        <taxon>Enoplea</taxon>
        <taxon>Dorylaimia</taxon>
        <taxon>Trichinellida</taxon>
        <taxon>Trichinellidae</taxon>
        <taxon>Trichinella</taxon>
    </lineage>
</organism>
<dbReference type="Proteomes" id="UP000054776">
    <property type="component" value="Unassembled WGS sequence"/>
</dbReference>
<keyword evidence="3" id="KW-1185">Reference proteome</keyword>
<dbReference type="Pfam" id="PF13843">
    <property type="entry name" value="DDE_Tnp_1_7"/>
    <property type="match status" value="1"/>
</dbReference>
<dbReference type="InParanoid" id="A0A0V1APS8"/>
<dbReference type="EMBL" id="JYDH01000331">
    <property type="protein sequence ID" value="KRY26799.1"/>
    <property type="molecule type" value="Genomic_DNA"/>
</dbReference>
<evidence type="ECO:0000259" key="1">
    <source>
        <dbReference type="Pfam" id="PF13843"/>
    </source>
</evidence>